<evidence type="ECO:0000313" key="1">
    <source>
        <dbReference type="EMBL" id="RXT22486.1"/>
    </source>
</evidence>
<sequence>MKALENDEMLGDAETALRSVRRLLIERKMSAERIKDSTVCSNVTAGSLRSSAKLRILSASVRPDNSVTSLPSPCNSRVDGAVAPMPERMSPALLVTLAITGRIPAKSY</sequence>
<reference evidence="1 2" key="1">
    <citation type="submission" date="2017-01" db="EMBL/GenBank/DDBJ databases">
        <title>Lactobacillus chiayiensis sp. nov., a lactic acid bacterium isolated from compost.</title>
        <authorList>
            <person name="Huang C.-H."/>
        </authorList>
    </citation>
    <scope>NUCLEOTIDE SEQUENCE [LARGE SCALE GENOMIC DNA]</scope>
    <source>
        <strain evidence="2">chh01</strain>
    </source>
</reference>
<accession>A0A4Q1TUI4</accession>
<gene>
    <name evidence="1" type="ORF">BVJ53_09245</name>
</gene>
<protein>
    <submittedName>
        <fullName evidence="1">Uncharacterized protein</fullName>
    </submittedName>
</protein>
<comment type="caution">
    <text evidence="1">The sequence shown here is derived from an EMBL/GenBank/DDBJ whole genome shotgun (WGS) entry which is preliminary data.</text>
</comment>
<dbReference type="Proteomes" id="UP000290475">
    <property type="component" value="Unassembled WGS sequence"/>
</dbReference>
<name>A0A4Q1TUI4_9LACO</name>
<organism evidence="1 2">
    <name type="scientific">Lacticaseibacillus chiayiensis</name>
    <dbReference type="NCBI Taxonomy" id="2100821"/>
    <lineage>
        <taxon>Bacteria</taxon>
        <taxon>Bacillati</taxon>
        <taxon>Bacillota</taxon>
        <taxon>Bacilli</taxon>
        <taxon>Lactobacillales</taxon>
        <taxon>Lactobacillaceae</taxon>
        <taxon>Lacticaseibacillus</taxon>
    </lineage>
</organism>
<dbReference type="EMBL" id="MSSM01000023">
    <property type="protein sequence ID" value="RXT22486.1"/>
    <property type="molecule type" value="Genomic_DNA"/>
</dbReference>
<evidence type="ECO:0000313" key="2">
    <source>
        <dbReference type="Proteomes" id="UP000290475"/>
    </source>
</evidence>
<proteinExistence type="predicted"/>
<dbReference type="AlphaFoldDB" id="A0A4Q1TUI4"/>